<sequence length="72" mass="8086">MLSQTVKLFASSLMLLPVVCPLLITPGQCAEFVYKESEDLADLQAITPPSEQHHRLHLSLWSVSKKPQSRQL</sequence>
<dbReference type="Proteomes" id="UP000248865">
    <property type="component" value="Unassembled WGS sequence"/>
</dbReference>
<comment type="caution">
    <text evidence="2">The sequence shown here is derived from an EMBL/GenBank/DDBJ whole genome shotgun (WGS) entry which is preliminary data.</text>
</comment>
<reference evidence="3 5" key="2">
    <citation type="submission" date="2018-12" db="EMBL/GenBank/DDBJ databases">
        <title>Food and Water Safety Consortium.</title>
        <authorList>
            <person name="Tyson S."/>
            <person name="Peterson C.-L."/>
            <person name="Olson A."/>
            <person name="Tyler S."/>
            <person name="Cabral J."/>
            <person name="Lynch T."/>
            <person name="Knox N."/>
            <person name="Van Domselaar G."/>
            <person name="Graham M."/>
        </authorList>
    </citation>
    <scope>NUCLEOTIDE SEQUENCE [LARGE SCALE GENOMIC DNA]</scope>
    <source>
        <strain evidence="3 5">FWSEC0419</strain>
    </source>
</reference>
<keyword evidence="1" id="KW-0732">Signal</keyword>
<evidence type="ECO:0000313" key="3">
    <source>
        <dbReference type="EMBL" id="TJF61387.1"/>
    </source>
</evidence>
<accession>A0A1Y2XZI8</accession>
<evidence type="ECO:0000313" key="5">
    <source>
        <dbReference type="Proteomes" id="UP000305093"/>
    </source>
</evidence>
<reference evidence="2 4" key="1">
    <citation type="submission" date="2018-05" db="EMBL/GenBank/DDBJ databases">
        <title>Genomic sequencing of EHEC O26 New European Clone.</title>
        <authorList>
            <person name="Karnisova L."/>
            <person name="Nunvar J."/>
            <person name="Marejkova M."/>
            <person name="Mellmann A."/>
            <person name="Drevinek P."/>
            <person name="Blahova K."/>
            <person name="Bielaszewska M."/>
        </authorList>
    </citation>
    <scope>NUCLEOTIDE SEQUENCE [LARGE SCALE GENOMIC DNA]</scope>
    <source>
        <strain evidence="2 4">14-391</strain>
    </source>
</reference>
<dbReference type="EMBL" id="RROO01000055">
    <property type="protein sequence ID" value="TJF61387.1"/>
    <property type="molecule type" value="Genomic_DNA"/>
</dbReference>
<name>A0A1Y2XZI8_ECOLX</name>
<evidence type="ECO:0000256" key="1">
    <source>
        <dbReference type="SAM" id="SignalP"/>
    </source>
</evidence>
<gene>
    <name evidence="3" type="ORF">C9194_22145</name>
    <name evidence="2" type="ORF">DIV22_21550</name>
</gene>
<feature type="signal peptide" evidence="1">
    <location>
        <begin position="1"/>
        <end position="30"/>
    </location>
</feature>
<dbReference type="Proteomes" id="UP000305093">
    <property type="component" value="Unassembled WGS sequence"/>
</dbReference>
<dbReference type="AlphaFoldDB" id="A0A1Y2XZI8"/>
<proteinExistence type="predicted"/>
<evidence type="ECO:0000313" key="4">
    <source>
        <dbReference type="Proteomes" id="UP000248865"/>
    </source>
</evidence>
<dbReference type="EMBL" id="QFSS01000242">
    <property type="protein sequence ID" value="PZZ63469.1"/>
    <property type="molecule type" value="Genomic_DNA"/>
</dbReference>
<evidence type="ECO:0000313" key="2">
    <source>
        <dbReference type="EMBL" id="PZZ63469.1"/>
    </source>
</evidence>
<organism evidence="2 4">
    <name type="scientific">Escherichia coli</name>
    <dbReference type="NCBI Taxonomy" id="562"/>
    <lineage>
        <taxon>Bacteria</taxon>
        <taxon>Pseudomonadati</taxon>
        <taxon>Pseudomonadota</taxon>
        <taxon>Gammaproteobacteria</taxon>
        <taxon>Enterobacterales</taxon>
        <taxon>Enterobacteriaceae</taxon>
        <taxon>Escherichia</taxon>
    </lineage>
</organism>
<feature type="chain" id="PRO_5014278204" evidence="1">
    <location>
        <begin position="31"/>
        <end position="72"/>
    </location>
</feature>
<protein>
    <submittedName>
        <fullName evidence="2">Uncharacterized protein</fullName>
    </submittedName>
</protein>